<sequence length="365" mass="42079">MQGKTKSKQEQILLNFEIGGTPVDIIPLGDGLINDTYKVVMPSGEPHDYVLQRINHHIFTDVELLQHNIDVVTSHIRAKLEAAGETDIDRKVLQFVPTKEGKSYYQTEEGDFWRVSVFIPRTQTFNQVTPQNAYDCGRTFGRFESMLTDVEEKLGETIPDFHNMELRIRQLREAVKADAAGRLHEVSALVDKIEQHAEAMCRAEKLYREGQLPKRLCHCDTKVNNMLFDETGQVLCVIDLDTVMPSFVFSDYGDFLRTAANATREDDPDVSKVALRWDVIESFTKGYIEGTRHFLTDTERDMLPFAMQLFPYMQCVRFLADYINGDTYYKTTYAAHNLDRAHNQWRLFELTLAGEDRLQQFVKTL</sequence>
<dbReference type="GeneID" id="85011577"/>
<dbReference type="SUPFAM" id="SSF56112">
    <property type="entry name" value="Protein kinase-like (PK-like)"/>
    <property type="match status" value="1"/>
</dbReference>
<keyword evidence="2" id="KW-0808">Transferase</keyword>
<dbReference type="RefSeq" id="WP_018920995.1">
    <property type="nucleotide sequence ID" value="NZ_CAUTNN010000023.1"/>
</dbReference>
<dbReference type="GO" id="GO:0016740">
    <property type="term" value="F:transferase activity"/>
    <property type="evidence" value="ECO:0007669"/>
    <property type="project" value="UniProtKB-KW"/>
</dbReference>
<gene>
    <name evidence="2" type="ORF">NCTC13071_00684</name>
</gene>
<evidence type="ECO:0000313" key="3">
    <source>
        <dbReference type="Proteomes" id="UP000274578"/>
    </source>
</evidence>
<feature type="domain" description="Aminoglycoside phosphotransferase" evidence="1">
    <location>
        <begin position="25"/>
        <end position="266"/>
    </location>
</feature>
<proteinExistence type="predicted"/>
<dbReference type="InterPro" id="IPR011009">
    <property type="entry name" value="Kinase-like_dom_sf"/>
</dbReference>
<dbReference type="PANTHER" id="PTHR21064:SF5">
    <property type="entry name" value="SLR1880 PROTEIN"/>
    <property type="match status" value="1"/>
</dbReference>
<reference evidence="2 3" key="1">
    <citation type="submission" date="2018-12" db="EMBL/GenBank/DDBJ databases">
        <authorList>
            <consortium name="Pathogen Informatics"/>
        </authorList>
    </citation>
    <scope>NUCLEOTIDE SEQUENCE [LARGE SCALE GENOMIC DNA]</scope>
    <source>
        <strain evidence="2 3">NCTC13071</strain>
    </source>
</reference>
<dbReference type="PANTHER" id="PTHR21064">
    <property type="entry name" value="AMINOGLYCOSIDE PHOSPHOTRANSFERASE DOMAIN-CONTAINING PROTEIN-RELATED"/>
    <property type="match status" value="1"/>
</dbReference>
<name>A0A3S4X5Z9_9BACT</name>
<dbReference type="KEGG" id="poc:NCTC13071_00684"/>
<dbReference type="Pfam" id="PF01636">
    <property type="entry name" value="APH"/>
    <property type="match status" value="1"/>
</dbReference>
<organism evidence="2 3">
    <name type="scientific">Segatella oris</name>
    <dbReference type="NCBI Taxonomy" id="28135"/>
    <lineage>
        <taxon>Bacteria</taxon>
        <taxon>Pseudomonadati</taxon>
        <taxon>Bacteroidota</taxon>
        <taxon>Bacteroidia</taxon>
        <taxon>Bacteroidales</taxon>
        <taxon>Prevotellaceae</taxon>
        <taxon>Segatella</taxon>
    </lineage>
</organism>
<dbReference type="InterPro" id="IPR002575">
    <property type="entry name" value="Aminoglycoside_PTrfase"/>
</dbReference>
<dbReference type="Proteomes" id="UP000274578">
    <property type="component" value="Chromosome 1"/>
</dbReference>
<accession>A0A3S4X5Z9</accession>
<dbReference type="InterPro" id="IPR050249">
    <property type="entry name" value="Pseudomonas-type_ThrB"/>
</dbReference>
<evidence type="ECO:0000313" key="2">
    <source>
        <dbReference type="EMBL" id="VEH14704.1"/>
    </source>
</evidence>
<protein>
    <submittedName>
        <fullName evidence="2">Phosphotransferase enzyme family</fullName>
    </submittedName>
</protein>
<dbReference type="EMBL" id="LR134384">
    <property type="protein sequence ID" value="VEH14704.1"/>
    <property type="molecule type" value="Genomic_DNA"/>
</dbReference>
<dbReference type="Gene3D" id="3.90.1200.10">
    <property type="match status" value="1"/>
</dbReference>
<evidence type="ECO:0000259" key="1">
    <source>
        <dbReference type="Pfam" id="PF01636"/>
    </source>
</evidence>
<dbReference type="AlphaFoldDB" id="A0A3S4X5Z9"/>